<dbReference type="GO" id="GO:0015937">
    <property type="term" value="P:coenzyme A biosynthetic process"/>
    <property type="evidence" value="ECO:0007669"/>
    <property type="project" value="InterPro"/>
</dbReference>
<dbReference type="GO" id="GO:0004140">
    <property type="term" value="F:dephospho-CoA kinase activity"/>
    <property type="evidence" value="ECO:0007669"/>
    <property type="project" value="InterPro"/>
</dbReference>
<evidence type="ECO:0000256" key="2">
    <source>
        <dbReference type="ARBA" id="ARBA00022741"/>
    </source>
</evidence>
<dbReference type="EMBL" id="MFIF01000010">
    <property type="protein sequence ID" value="OGF86864.1"/>
    <property type="molecule type" value="Genomic_DNA"/>
</dbReference>
<evidence type="ECO:0000256" key="3">
    <source>
        <dbReference type="ARBA" id="ARBA00022840"/>
    </source>
</evidence>
<keyword evidence="2" id="KW-0547">Nucleotide-binding</keyword>
<comment type="caution">
    <text evidence="5">The sequence shown here is derived from an EMBL/GenBank/DDBJ whole genome shotgun (WGS) entry which is preliminary data.</text>
</comment>
<dbReference type="InterPro" id="IPR027417">
    <property type="entry name" value="P-loop_NTPase"/>
</dbReference>
<reference evidence="5 6" key="1">
    <citation type="journal article" date="2016" name="Nat. Commun.">
        <title>Thousands of microbial genomes shed light on interconnected biogeochemical processes in an aquifer system.</title>
        <authorList>
            <person name="Anantharaman K."/>
            <person name="Brown C.T."/>
            <person name="Hug L.A."/>
            <person name="Sharon I."/>
            <person name="Castelle C.J."/>
            <person name="Probst A.J."/>
            <person name="Thomas B.C."/>
            <person name="Singh A."/>
            <person name="Wilkins M.J."/>
            <person name="Karaoz U."/>
            <person name="Brodie E.L."/>
            <person name="Williams K.H."/>
            <person name="Hubbard S.S."/>
            <person name="Banfield J.F."/>
        </authorList>
    </citation>
    <scope>NUCLEOTIDE SEQUENCE [LARGE SCALE GENOMIC DNA]</scope>
</reference>
<dbReference type="InterPro" id="IPR001977">
    <property type="entry name" value="Depp_CoAkinase"/>
</dbReference>
<evidence type="ECO:0000313" key="6">
    <source>
        <dbReference type="Proteomes" id="UP000177346"/>
    </source>
</evidence>
<sequence length="77" mass="8540">MVHKREKLTKKEQAAQDAFMAKLDIKKRKTQTPVIVAIIGLVGSGKSSVAQELAKHIGATVIEGDDIRIELRKQMEN</sequence>
<dbReference type="AlphaFoldDB" id="A0A1F5XFZ2"/>
<evidence type="ECO:0000313" key="5">
    <source>
        <dbReference type="EMBL" id="OGF86864.1"/>
    </source>
</evidence>
<protein>
    <recommendedName>
        <fullName evidence="4">APS kinase domain-containing protein</fullName>
    </recommendedName>
</protein>
<dbReference type="GO" id="GO:0005524">
    <property type="term" value="F:ATP binding"/>
    <property type="evidence" value="ECO:0007669"/>
    <property type="project" value="UniProtKB-KW"/>
</dbReference>
<dbReference type="Proteomes" id="UP000177346">
    <property type="component" value="Unassembled WGS sequence"/>
</dbReference>
<dbReference type="SUPFAM" id="SSF52540">
    <property type="entry name" value="P-loop containing nucleoside triphosphate hydrolases"/>
    <property type="match status" value="1"/>
</dbReference>
<dbReference type="Gene3D" id="3.40.50.300">
    <property type="entry name" value="P-loop containing nucleotide triphosphate hydrolases"/>
    <property type="match status" value="1"/>
</dbReference>
<keyword evidence="1" id="KW-0808">Transferase</keyword>
<dbReference type="PROSITE" id="PS51219">
    <property type="entry name" value="DPCK"/>
    <property type="match status" value="1"/>
</dbReference>
<evidence type="ECO:0000259" key="4">
    <source>
        <dbReference type="Pfam" id="PF01583"/>
    </source>
</evidence>
<organism evidence="5 6">
    <name type="scientific">Candidatus Giovannonibacteria bacterium RIFCSPLOWO2_01_FULL_46_32</name>
    <dbReference type="NCBI Taxonomy" id="1798353"/>
    <lineage>
        <taxon>Bacteria</taxon>
        <taxon>Candidatus Giovannoniibacteriota</taxon>
    </lineage>
</organism>
<dbReference type="Pfam" id="PF01583">
    <property type="entry name" value="APS_kinase"/>
    <property type="match status" value="1"/>
</dbReference>
<name>A0A1F5XFZ2_9BACT</name>
<dbReference type="InterPro" id="IPR059117">
    <property type="entry name" value="APS_kinase_dom"/>
</dbReference>
<accession>A0A1F5XFZ2</accession>
<proteinExistence type="predicted"/>
<evidence type="ECO:0000256" key="1">
    <source>
        <dbReference type="ARBA" id="ARBA00022679"/>
    </source>
</evidence>
<feature type="domain" description="APS kinase" evidence="4">
    <location>
        <begin position="33"/>
        <end position="75"/>
    </location>
</feature>
<keyword evidence="3" id="KW-0067">ATP-binding</keyword>
<gene>
    <name evidence="5" type="ORF">A3B19_02225</name>
</gene>